<reference evidence="2 3" key="1">
    <citation type="journal article" date="2013" name="Nat. Commun.">
        <title>Genome sequence and functional genomic analysis of the oil-degrading bacterium Oleispira antarctica.</title>
        <authorList>
            <person name="Kube M."/>
            <person name="Chernikova T.N."/>
            <person name="Al-Ramahi Y."/>
            <person name="Beloqui A."/>
            <person name="Lopez-Cortez N."/>
            <person name="Guazzaroni M.E."/>
            <person name="Heipieper H.J."/>
            <person name="Klages S."/>
            <person name="Kotsyurbenko O.R."/>
            <person name="Langer I."/>
            <person name="Nechitaylo T.Y."/>
            <person name="Lunsdorf H."/>
            <person name="Fernandez M."/>
            <person name="Juarez S."/>
            <person name="Ciordia S."/>
            <person name="Singer A."/>
            <person name="Kagan O."/>
            <person name="Egorova O."/>
            <person name="Petit P.A."/>
            <person name="Stogios P."/>
            <person name="Kim Y."/>
            <person name="Tchigvintsev A."/>
            <person name="Flick R."/>
            <person name="Denaro R."/>
            <person name="Genovese M."/>
            <person name="Albar J.P."/>
            <person name="Reva O.N."/>
            <person name="Martinez-Gomariz M."/>
            <person name="Tran H."/>
            <person name="Ferrer M."/>
            <person name="Savchenko A."/>
            <person name="Yakunin A.F."/>
            <person name="Yakimov M.M."/>
            <person name="Golyshina O.V."/>
            <person name="Reinhardt R."/>
            <person name="Golyshin P.N."/>
        </authorList>
    </citation>
    <scope>NUCLEOTIDE SEQUENCE [LARGE SCALE GENOMIC DNA]</scope>
</reference>
<feature type="chain" id="PRO_5004374436" description="WxL domain-containing protein" evidence="1">
    <location>
        <begin position="31"/>
        <end position="218"/>
    </location>
</feature>
<sequence>MKNSMKKNPIISVKYLIIPLLLLVNDAALAEISSLTSEELTDTYIKDTTVIVRPQETKEARQTIPVKLKVTPLEQATQVLPENQSGTMSSISHELSTYDDLNNQRALENNLTPQLPIATTKFLKAPLSEATLNQVRQAYGIGAGETVDLSTLRFLTNLTPTNPGDIPAGSSYQTTERSFTIKIPNMGNFNTQQIASPNGEIGVNVTPSHIEYTLNLPK</sequence>
<evidence type="ECO:0008006" key="4">
    <source>
        <dbReference type="Google" id="ProtNLM"/>
    </source>
</evidence>
<proteinExistence type="predicted"/>
<keyword evidence="1" id="KW-0732">Signal</keyword>
<dbReference type="AlphaFoldDB" id="R4YU02"/>
<organism evidence="2 3">
    <name type="scientific">Oleispira antarctica RB-8</name>
    <dbReference type="NCBI Taxonomy" id="698738"/>
    <lineage>
        <taxon>Bacteria</taxon>
        <taxon>Pseudomonadati</taxon>
        <taxon>Pseudomonadota</taxon>
        <taxon>Gammaproteobacteria</taxon>
        <taxon>Oceanospirillales</taxon>
        <taxon>Oceanospirillaceae</taxon>
        <taxon>Oleispira</taxon>
    </lineage>
</organism>
<name>R4YU02_OLEAN</name>
<dbReference type="OrthoDB" id="6364155at2"/>
<gene>
    <name evidence="2" type="ORF">OLEAN_C20730</name>
</gene>
<dbReference type="HOGENOM" id="CLU_1265885_0_0_6"/>
<keyword evidence="3" id="KW-1185">Reference proteome</keyword>
<dbReference type="STRING" id="698738.OLEAN_C20730"/>
<dbReference type="KEGG" id="oai:OLEAN_C20730"/>
<evidence type="ECO:0000313" key="3">
    <source>
        <dbReference type="Proteomes" id="UP000032749"/>
    </source>
</evidence>
<evidence type="ECO:0000313" key="2">
    <source>
        <dbReference type="EMBL" id="CCK76249.1"/>
    </source>
</evidence>
<dbReference type="Proteomes" id="UP000032749">
    <property type="component" value="Chromosome"/>
</dbReference>
<feature type="signal peptide" evidence="1">
    <location>
        <begin position="1"/>
        <end position="30"/>
    </location>
</feature>
<dbReference type="EMBL" id="FO203512">
    <property type="protein sequence ID" value="CCK76249.1"/>
    <property type="molecule type" value="Genomic_DNA"/>
</dbReference>
<protein>
    <recommendedName>
        <fullName evidence="4">WxL domain-containing protein</fullName>
    </recommendedName>
</protein>
<accession>R4YU02</accession>
<evidence type="ECO:0000256" key="1">
    <source>
        <dbReference type="SAM" id="SignalP"/>
    </source>
</evidence>